<organism evidence="2 3">
    <name type="scientific">Capsicum baccatum</name>
    <name type="common">Peruvian pepper</name>
    <dbReference type="NCBI Taxonomy" id="33114"/>
    <lineage>
        <taxon>Eukaryota</taxon>
        <taxon>Viridiplantae</taxon>
        <taxon>Streptophyta</taxon>
        <taxon>Embryophyta</taxon>
        <taxon>Tracheophyta</taxon>
        <taxon>Spermatophyta</taxon>
        <taxon>Magnoliopsida</taxon>
        <taxon>eudicotyledons</taxon>
        <taxon>Gunneridae</taxon>
        <taxon>Pentapetalae</taxon>
        <taxon>asterids</taxon>
        <taxon>lamiids</taxon>
        <taxon>Solanales</taxon>
        <taxon>Solanaceae</taxon>
        <taxon>Solanoideae</taxon>
        <taxon>Capsiceae</taxon>
        <taxon>Capsicum</taxon>
    </lineage>
</organism>
<gene>
    <name evidence="2" type="ORF">CQW23_32874</name>
</gene>
<dbReference type="EMBL" id="MLFT02000396">
    <property type="protein sequence ID" value="PHT27520.1"/>
    <property type="molecule type" value="Genomic_DNA"/>
</dbReference>
<proteinExistence type="predicted"/>
<reference evidence="2 3" key="1">
    <citation type="journal article" date="2017" name="Genome Biol.">
        <title>New reference genome sequences of hot pepper reveal the massive evolution of plant disease-resistance genes by retroduplication.</title>
        <authorList>
            <person name="Kim S."/>
            <person name="Park J."/>
            <person name="Yeom S.I."/>
            <person name="Kim Y.M."/>
            <person name="Seo E."/>
            <person name="Kim K.T."/>
            <person name="Kim M.S."/>
            <person name="Lee J.M."/>
            <person name="Cheong K."/>
            <person name="Shin H.S."/>
            <person name="Kim S.B."/>
            <person name="Han K."/>
            <person name="Lee J."/>
            <person name="Park M."/>
            <person name="Lee H.A."/>
            <person name="Lee H.Y."/>
            <person name="Lee Y."/>
            <person name="Oh S."/>
            <person name="Lee J.H."/>
            <person name="Choi E."/>
            <person name="Choi E."/>
            <person name="Lee S.E."/>
            <person name="Jeon J."/>
            <person name="Kim H."/>
            <person name="Choi G."/>
            <person name="Song H."/>
            <person name="Lee J."/>
            <person name="Lee S.C."/>
            <person name="Kwon J.K."/>
            <person name="Lee H.Y."/>
            <person name="Koo N."/>
            <person name="Hong Y."/>
            <person name="Kim R.W."/>
            <person name="Kang W.H."/>
            <person name="Huh J.H."/>
            <person name="Kang B.C."/>
            <person name="Yang T.J."/>
            <person name="Lee Y.H."/>
            <person name="Bennetzen J.L."/>
            <person name="Choi D."/>
        </authorList>
    </citation>
    <scope>NUCLEOTIDE SEQUENCE [LARGE SCALE GENOMIC DNA]</scope>
    <source>
        <strain evidence="3">cv. PBC81</strain>
    </source>
</reference>
<comment type="caution">
    <text evidence="2">The sequence shown here is derived from an EMBL/GenBank/DDBJ whole genome shotgun (WGS) entry which is preliminary data.</text>
</comment>
<dbReference type="Proteomes" id="UP000224567">
    <property type="component" value="Unassembled WGS sequence"/>
</dbReference>
<feature type="compositionally biased region" description="Acidic residues" evidence="1">
    <location>
        <begin position="262"/>
        <end position="285"/>
    </location>
</feature>
<sequence>MESQSSKSKAKVRPSTSARKRSRPSKGKLTRVPRDPLLQRGQVQKFGFKDVQKDGKQWYTKHTNAKYILEAYIDRDSLMRECPSMIWRIEALNMNFIFHQPTECNLHLVREFYANWDPNHPKHLLKVHWKVIRFTTADVNELLGSVIFFAMKKARTQVGHNFGFGGLVTTFVRRNRVDEEELDYKPEARTDEVLGRLYGLIVMMSRIGERPATPEELHVVEIDYLLGHHASTILRIGPDLLEPDDDNVPTDEEHRYRKSNMESDEEEKSNDDGADDDGDDVDVAPEDMSAIVPFE</sequence>
<evidence type="ECO:0000256" key="1">
    <source>
        <dbReference type="SAM" id="MobiDB-lite"/>
    </source>
</evidence>
<feature type="region of interest" description="Disordered" evidence="1">
    <location>
        <begin position="1"/>
        <end position="34"/>
    </location>
</feature>
<feature type="compositionally biased region" description="Basic and acidic residues" evidence="1">
    <location>
        <begin position="251"/>
        <end position="261"/>
    </location>
</feature>
<evidence type="ECO:0000313" key="2">
    <source>
        <dbReference type="EMBL" id="PHT27520.1"/>
    </source>
</evidence>
<keyword evidence="3" id="KW-1185">Reference proteome</keyword>
<reference evidence="3" key="2">
    <citation type="journal article" date="2017" name="J. Anim. Genet.">
        <title>Multiple reference genome sequences of hot pepper reveal the massive evolution of plant disease resistance genes by retroduplication.</title>
        <authorList>
            <person name="Kim S."/>
            <person name="Park J."/>
            <person name="Yeom S.-I."/>
            <person name="Kim Y.-M."/>
            <person name="Seo E."/>
            <person name="Kim K.-T."/>
            <person name="Kim M.-S."/>
            <person name="Lee J.M."/>
            <person name="Cheong K."/>
            <person name="Shin H.-S."/>
            <person name="Kim S.-B."/>
            <person name="Han K."/>
            <person name="Lee J."/>
            <person name="Park M."/>
            <person name="Lee H.-A."/>
            <person name="Lee H.-Y."/>
            <person name="Lee Y."/>
            <person name="Oh S."/>
            <person name="Lee J.H."/>
            <person name="Choi E."/>
            <person name="Choi E."/>
            <person name="Lee S.E."/>
            <person name="Jeon J."/>
            <person name="Kim H."/>
            <person name="Choi G."/>
            <person name="Song H."/>
            <person name="Lee J."/>
            <person name="Lee S.-C."/>
            <person name="Kwon J.-K."/>
            <person name="Lee H.-Y."/>
            <person name="Koo N."/>
            <person name="Hong Y."/>
            <person name="Kim R.W."/>
            <person name="Kang W.-H."/>
            <person name="Huh J.H."/>
            <person name="Kang B.-C."/>
            <person name="Yang T.-J."/>
            <person name="Lee Y.-H."/>
            <person name="Bennetzen J.L."/>
            <person name="Choi D."/>
        </authorList>
    </citation>
    <scope>NUCLEOTIDE SEQUENCE [LARGE SCALE GENOMIC DNA]</scope>
    <source>
        <strain evidence="3">cv. PBC81</strain>
    </source>
</reference>
<accession>A0A2G2V3F6</accession>
<protein>
    <submittedName>
        <fullName evidence="2">Uncharacterized protein</fullName>
    </submittedName>
</protein>
<feature type="compositionally biased region" description="Acidic residues" evidence="1">
    <location>
        <begin position="241"/>
        <end position="250"/>
    </location>
</feature>
<name>A0A2G2V3F6_CAPBA</name>
<evidence type="ECO:0000313" key="3">
    <source>
        <dbReference type="Proteomes" id="UP000224567"/>
    </source>
</evidence>
<feature type="compositionally biased region" description="Basic residues" evidence="1">
    <location>
        <begin position="8"/>
        <end position="31"/>
    </location>
</feature>
<feature type="region of interest" description="Disordered" evidence="1">
    <location>
        <begin position="238"/>
        <end position="295"/>
    </location>
</feature>
<dbReference type="OrthoDB" id="10589670at2759"/>
<dbReference type="AlphaFoldDB" id="A0A2G2V3F6"/>